<accession>A0LF68</accession>
<protein>
    <submittedName>
        <fullName evidence="3">Lipopolysaccharide heptosyltransferase III, putative</fullName>
    </submittedName>
</protein>
<organism evidence="3 4">
    <name type="scientific">Syntrophobacter fumaroxidans (strain DSM 10017 / MPOB)</name>
    <dbReference type="NCBI Taxonomy" id="335543"/>
    <lineage>
        <taxon>Bacteria</taxon>
        <taxon>Pseudomonadati</taxon>
        <taxon>Thermodesulfobacteriota</taxon>
        <taxon>Syntrophobacteria</taxon>
        <taxon>Syntrophobacterales</taxon>
        <taxon>Syntrophobacteraceae</taxon>
        <taxon>Syntrophobacter</taxon>
    </lineage>
</organism>
<gene>
    <name evidence="3" type="ordered locus">Sfum_0370</name>
</gene>
<dbReference type="CAZy" id="GT9">
    <property type="family name" value="Glycosyltransferase Family 9"/>
</dbReference>
<name>A0LF68_SYNFM</name>
<evidence type="ECO:0000256" key="2">
    <source>
        <dbReference type="ARBA" id="ARBA00022679"/>
    </source>
</evidence>
<dbReference type="eggNOG" id="COG0859">
    <property type="taxonomic scope" value="Bacteria"/>
</dbReference>
<reference evidence="3 4" key="1">
    <citation type="submission" date="2006-10" db="EMBL/GenBank/DDBJ databases">
        <title>Complete sequence of Syntrophobacter fumaroxidans MPOB.</title>
        <authorList>
            <consortium name="US DOE Joint Genome Institute"/>
            <person name="Copeland A."/>
            <person name="Lucas S."/>
            <person name="Lapidus A."/>
            <person name="Barry K."/>
            <person name="Detter J.C."/>
            <person name="Glavina del Rio T."/>
            <person name="Hammon N."/>
            <person name="Israni S."/>
            <person name="Pitluck S."/>
            <person name="Goltsman E.G."/>
            <person name="Martinez M."/>
            <person name="Schmutz J."/>
            <person name="Larimer F."/>
            <person name="Land M."/>
            <person name="Hauser L."/>
            <person name="Kyrpides N."/>
            <person name="Kim E."/>
            <person name="Boone D.R."/>
            <person name="Brockman F."/>
            <person name="Culley D."/>
            <person name="Ferry J."/>
            <person name="Gunsalus R."/>
            <person name="McInerney M.J."/>
            <person name="Morrison M."/>
            <person name="Plugge C."/>
            <person name="Rohlin L."/>
            <person name="Scholten J."/>
            <person name="Sieber J."/>
            <person name="Stams A.J.M."/>
            <person name="Worm P."/>
            <person name="Henstra A.M."/>
            <person name="Richardson P."/>
        </authorList>
    </citation>
    <scope>NUCLEOTIDE SEQUENCE [LARGE SCALE GENOMIC DNA]</scope>
    <source>
        <strain evidence="4">DSM 10017 / MPOB</strain>
    </source>
</reference>
<dbReference type="STRING" id="335543.Sfum_0370"/>
<dbReference type="HOGENOM" id="CLU_038371_3_3_7"/>
<dbReference type="SUPFAM" id="SSF53756">
    <property type="entry name" value="UDP-Glycosyltransferase/glycogen phosphorylase"/>
    <property type="match status" value="1"/>
</dbReference>
<evidence type="ECO:0000313" key="4">
    <source>
        <dbReference type="Proteomes" id="UP000001784"/>
    </source>
</evidence>
<dbReference type="AlphaFoldDB" id="A0LF68"/>
<dbReference type="InterPro" id="IPR051199">
    <property type="entry name" value="LPS_LOS_Heptosyltrfase"/>
</dbReference>
<dbReference type="Pfam" id="PF01075">
    <property type="entry name" value="Glyco_transf_9"/>
    <property type="match status" value="1"/>
</dbReference>
<dbReference type="GO" id="GO:0008713">
    <property type="term" value="F:ADP-heptose-lipopolysaccharide heptosyltransferase activity"/>
    <property type="evidence" value="ECO:0007669"/>
    <property type="project" value="TreeGrafter"/>
</dbReference>
<dbReference type="OrthoDB" id="9760688at2"/>
<evidence type="ECO:0000256" key="1">
    <source>
        <dbReference type="ARBA" id="ARBA00022676"/>
    </source>
</evidence>
<evidence type="ECO:0000313" key="3">
    <source>
        <dbReference type="EMBL" id="ABK16070.1"/>
    </source>
</evidence>
<dbReference type="EMBL" id="CP000478">
    <property type="protein sequence ID" value="ABK16070.1"/>
    <property type="molecule type" value="Genomic_DNA"/>
</dbReference>
<dbReference type="InterPro" id="IPR002201">
    <property type="entry name" value="Glyco_trans_9"/>
</dbReference>
<dbReference type="PANTHER" id="PTHR30160:SF1">
    <property type="entry name" value="LIPOPOLYSACCHARIDE 1,2-N-ACETYLGLUCOSAMINETRANSFERASE-RELATED"/>
    <property type="match status" value="1"/>
</dbReference>
<keyword evidence="2 3" id="KW-0808">Transferase</keyword>
<dbReference type="FunCoup" id="A0LF68">
    <property type="interactions" value="92"/>
</dbReference>
<dbReference type="RefSeq" id="WP_011697243.1">
    <property type="nucleotide sequence ID" value="NC_008554.1"/>
</dbReference>
<dbReference type="InterPro" id="IPR011916">
    <property type="entry name" value="LipoPS_heptosylTferase-III"/>
</dbReference>
<dbReference type="Proteomes" id="UP000001784">
    <property type="component" value="Chromosome"/>
</dbReference>
<dbReference type="Gene3D" id="3.40.50.2000">
    <property type="entry name" value="Glycogen Phosphorylase B"/>
    <property type="match status" value="2"/>
</dbReference>
<proteinExistence type="predicted"/>
<dbReference type="InParanoid" id="A0LF68"/>
<sequence length="352" mass="39469">MTLNNINNILVIKFKHIGDVLVTTPLFRNLRIHFPDARICASVIHNTVEMLSDNPDIDAIFPVNRRSGLWTQLRLIGELRRNRFDLVIDLSEGDRGAIVAFLTGSPCRLGYRRRRSKFMGRDLLFTDLMSSVDNDKHAVRYHLEPLRALGLPVKTEKMRLQWTDAVEEKVDRLLRERGLKEQPFVVVHPTSRWLFKSWTPEGNSAVIDFLRERCRLPVVVTCSDDPNELAVVKSIMHGVRVPVVDLAGQLTLKELASLIRKAVLFFGVDTAPMHIAAAVGTPVVALFGPSGDHMWGPWGHSHVVVSQPWDCRPCGRAGCNDSGSSRCLETIRAETVIDALSAKLRDLGFTPS</sequence>
<dbReference type="PANTHER" id="PTHR30160">
    <property type="entry name" value="TETRAACYLDISACCHARIDE 4'-KINASE-RELATED"/>
    <property type="match status" value="1"/>
</dbReference>
<keyword evidence="4" id="KW-1185">Reference proteome</keyword>
<dbReference type="CDD" id="cd03789">
    <property type="entry name" value="GT9_LPS_heptosyltransferase"/>
    <property type="match status" value="1"/>
</dbReference>
<dbReference type="KEGG" id="sfu:Sfum_0370"/>
<dbReference type="GO" id="GO:0005829">
    <property type="term" value="C:cytosol"/>
    <property type="evidence" value="ECO:0007669"/>
    <property type="project" value="TreeGrafter"/>
</dbReference>
<keyword evidence="1" id="KW-0328">Glycosyltransferase</keyword>
<dbReference type="GO" id="GO:0009244">
    <property type="term" value="P:lipopolysaccharide core region biosynthetic process"/>
    <property type="evidence" value="ECO:0007669"/>
    <property type="project" value="TreeGrafter"/>
</dbReference>
<dbReference type="NCBIfam" id="TIGR02201">
    <property type="entry name" value="heptsyl_trn_III"/>
    <property type="match status" value="1"/>
</dbReference>